<sequence length="557" mass="64315">MTTTTLTVKDRQYSSFTFTNVQGEDVLIPDLNPLECKMFSGDVLIERKVVSSPVREMVNIPGILILENNRTYGRTENKKRLFYKCKPFSTAYPDFLIPYSLQMGFQKNFKNKYVTFRFESWDDKHPIGMLMSSIGDVHDLPAFYEYLLFCKNLHNPITPFIKLCKTILSGPEQVSMYENIINNHPERFGPIENLRNTDAFVFSIDPAGCTDRDDALSIQKVGDDDYQVNVYISNVFVWLEALDLWDFLGARVATIYLPDSKRSMLPTIISDQCSLDENNNKFAFVMRLYVRKNDNGYDIDDSKTTINQCSVFINKSFVYEENAMLKNKHYKELFKVSSALDKTVTDSHEVVSFWMTQTNTRVAKNLRTNKCGVYRKVKCGLTAPSTIPHYVPGVRIWEQKVVGSYVPFSENMDVSHDMLLVQEYVHFTSPIRRLVDVINQAFLVSSKSSRAQNFIDRSDLSVLNKHMKNIQKVQSECMILDRVVNDPQFENCGSVTAIVLAQLDNFRYTVYVPALSWISTVYSEVECAKHTELTCRVYIFEGEDKLRRKIRLEVVKR</sequence>
<evidence type="ECO:0000313" key="2">
    <source>
        <dbReference type="EMBL" id="QHT80419.1"/>
    </source>
</evidence>
<dbReference type="SUPFAM" id="SSF50249">
    <property type="entry name" value="Nucleic acid-binding proteins"/>
    <property type="match status" value="1"/>
</dbReference>
<organism evidence="2">
    <name type="scientific">viral metagenome</name>
    <dbReference type="NCBI Taxonomy" id="1070528"/>
    <lineage>
        <taxon>unclassified sequences</taxon>
        <taxon>metagenomes</taxon>
        <taxon>organismal metagenomes</taxon>
    </lineage>
</organism>
<feature type="domain" description="RNB" evidence="1">
    <location>
        <begin position="191"/>
        <end position="449"/>
    </location>
</feature>
<dbReference type="Pfam" id="PF00773">
    <property type="entry name" value="RNB"/>
    <property type="match status" value="1"/>
</dbReference>
<dbReference type="InterPro" id="IPR001900">
    <property type="entry name" value="RNase_II/R"/>
</dbReference>
<dbReference type="PANTHER" id="PTHR23355">
    <property type="entry name" value="RIBONUCLEASE"/>
    <property type="match status" value="1"/>
</dbReference>
<protein>
    <recommendedName>
        <fullName evidence="1">RNB domain-containing protein</fullName>
    </recommendedName>
</protein>
<dbReference type="GO" id="GO:0000175">
    <property type="term" value="F:3'-5'-RNA exonuclease activity"/>
    <property type="evidence" value="ECO:0007669"/>
    <property type="project" value="TreeGrafter"/>
</dbReference>
<dbReference type="GO" id="GO:0006402">
    <property type="term" value="P:mRNA catabolic process"/>
    <property type="evidence" value="ECO:0007669"/>
    <property type="project" value="TreeGrafter"/>
</dbReference>
<evidence type="ECO:0000259" key="1">
    <source>
        <dbReference type="SMART" id="SM00955"/>
    </source>
</evidence>
<dbReference type="SMART" id="SM00955">
    <property type="entry name" value="RNB"/>
    <property type="match status" value="1"/>
</dbReference>
<name>A0A6C0HIU4_9ZZZZ</name>
<dbReference type="GO" id="GO:0003723">
    <property type="term" value="F:RNA binding"/>
    <property type="evidence" value="ECO:0007669"/>
    <property type="project" value="InterPro"/>
</dbReference>
<reference evidence="2" key="1">
    <citation type="journal article" date="2020" name="Nature">
        <title>Giant virus diversity and host interactions through global metagenomics.</title>
        <authorList>
            <person name="Schulz F."/>
            <person name="Roux S."/>
            <person name="Paez-Espino D."/>
            <person name="Jungbluth S."/>
            <person name="Walsh D.A."/>
            <person name="Denef V.J."/>
            <person name="McMahon K.D."/>
            <person name="Konstantinidis K.T."/>
            <person name="Eloe-Fadrosh E.A."/>
            <person name="Kyrpides N.C."/>
            <person name="Woyke T."/>
        </authorList>
    </citation>
    <scope>NUCLEOTIDE SEQUENCE</scope>
    <source>
        <strain evidence="2">GVMAG-M-3300023184-120</strain>
    </source>
</reference>
<dbReference type="InterPro" id="IPR012340">
    <property type="entry name" value="NA-bd_OB-fold"/>
</dbReference>
<dbReference type="InterPro" id="IPR050180">
    <property type="entry name" value="RNR_Ribonuclease"/>
</dbReference>
<dbReference type="PANTHER" id="PTHR23355:SF9">
    <property type="entry name" value="DIS3-LIKE EXONUCLEASE 2"/>
    <property type="match status" value="1"/>
</dbReference>
<dbReference type="EMBL" id="MN739968">
    <property type="protein sequence ID" value="QHT80419.1"/>
    <property type="molecule type" value="Genomic_DNA"/>
</dbReference>
<accession>A0A6C0HIU4</accession>
<dbReference type="AlphaFoldDB" id="A0A6C0HIU4"/>
<proteinExistence type="predicted"/>